<evidence type="ECO:0000313" key="3">
    <source>
        <dbReference type="Proteomes" id="UP000185596"/>
    </source>
</evidence>
<evidence type="ECO:0000313" key="2">
    <source>
        <dbReference type="EMBL" id="OLF15976.1"/>
    </source>
</evidence>
<sequence>MTTYYKEVPTLEMRVAAAPLVVTGTVGRPVATTVEHYDGEAFVRTTYEVMVTDVLKGSGVPGTILVEVTGGEAGRYATPQAAPLREGVSLALVLGARSGQEAYVPYFGSAYPLEDDGTILLGPEAPATLASERLRIEGQRIRLDDLRGLVGRVTAARAAAAEAAASAGSGEADRRPPPVTEMPLGVEGGGQPGAPETLDRER</sequence>
<protein>
    <submittedName>
        <fullName evidence="2">Uncharacterized protein</fullName>
    </submittedName>
</protein>
<organism evidence="2 3">
    <name type="scientific">Actinophytocola xanthii</name>
    <dbReference type="NCBI Taxonomy" id="1912961"/>
    <lineage>
        <taxon>Bacteria</taxon>
        <taxon>Bacillati</taxon>
        <taxon>Actinomycetota</taxon>
        <taxon>Actinomycetes</taxon>
        <taxon>Pseudonocardiales</taxon>
        <taxon>Pseudonocardiaceae</taxon>
    </lineage>
</organism>
<feature type="compositionally biased region" description="Low complexity" evidence="1">
    <location>
        <begin position="161"/>
        <end position="170"/>
    </location>
</feature>
<feature type="region of interest" description="Disordered" evidence="1">
    <location>
        <begin position="161"/>
        <end position="202"/>
    </location>
</feature>
<evidence type="ECO:0000256" key="1">
    <source>
        <dbReference type="SAM" id="MobiDB-lite"/>
    </source>
</evidence>
<proteinExistence type="predicted"/>
<keyword evidence="3" id="KW-1185">Reference proteome</keyword>
<name>A0A1Q8CNT2_9PSEU</name>
<dbReference type="EMBL" id="MSIE01000034">
    <property type="protein sequence ID" value="OLF15976.1"/>
    <property type="molecule type" value="Genomic_DNA"/>
</dbReference>
<accession>A0A1Q8CNT2</accession>
<dbReference type="AlphaFoldDB" id="A0A1Q8CNT2"/>
<reference evidence="2 3" key="1">
    <citation type="submission" date="2016-12" db="EMBL/GenBank/DDBJ databases">
        <title>The draft genome sequence of Actinophytocola sp. 11-183.</title>
        <authorList>
            <person name="Wang W."/>
            <person name="Yuan L."/>
        </authorList>
    </citation>
    <scope>NUCLEOTIDE SEQUENCE [LARGE SCALE GENOMIC DNA]</scope>
    <source>
        <strain evidence="2 3">11-183</strain>
    </source>
</reference>
<comment type="caution">
    <text evidence="2">The sequence shown here is derived from an EMBL/GenBank/DDBJ whole genome shotgun (WGS) entry which is preliminary data.</text>
</comment>
<dbReference type="STRING" id="1912961.BU204_18925"/>
<dbReference type="RefSeq" id="WP_075127028.1">
    <property type="nucleotide sequence ID" value="NZ_MSIE01000034.1"/>
</dbReference>
<dbReference type="Proteomes" id="UP000185596">
    <property type="component" value="Unassembled WGS sequence"/>
</dbReference>
<gene>
    <name evidence="2" type="ORF">BU204_18925</name>
</gene>